<protein>
    <submittedName>
        <fullName evidence="1">Uncharacterized protein</fullName>
    </submittedName>
</protein>
<evidence type="ECO:0000313" key="1">
    <source>
        <dbReference type="EMBL" id="MBA9087699.1"/>
    </source>
</evidence>
<dbReference type="AlphaFoldDB" id="A0A7W3SWU6"/>
<keyword evidence="2" id="KW-1185">Reference proteome</keyword>
<sequence>MGKTRRILSKAEALIIKMRLERENGVTDITYMYYRNGQCAYLSCVKDGATKQILAYQLSSTLACHLRRGQLKSYSNDSTAIFIPKPYYIPTRVCITLTRSFGF</sequence>
<proteinExistence type="predicted"/>
<dbReference type="Proteomes" id="UP000567067">
    <property type="component" value="Unassembled WGS sequence"/>
</dbReference>
<name>A0A7W3SWU6_9BACL</name>
<comment type="caution">
    <text evidence="1">The sequence shown here is derived from an EMBL/GenBank/DDBJ whole genome shotgun (WGS) entry which is preliminary data.</text>
</comment>
<reference evidence="1 2" key="1">
    <citation type="submission" date="2020-08" db="EMBL/GenBank/DDBJ databases">
        <title>Genomic Encyclopedia of Type Strains, Phase III (KMG-III): the genomes of soil and plant-associated and newly described type strains.</title>
        <authorList>
            <person name="Whitman W."/>
        </authorList>
    </citation>
    <scope>NUCLEOTIDE SEQUENCE [LARGE SCALE GENOMIC DNA]</scope>
    <source>
        <strain evidence="1 2">CECT 8693</strain>
    </source>
</reference>
<organism evidence="1 2">
    <name type="scientific">Fontibacillus solani</name>
    <dbReference type="NCBI Taxonomy" id="1572857"/>
    <lineage>
        <taxon>Bacteria</taxon>
        <taxon>Bacillati</taxon>
        <taxon>Bacillota</taxon>
        <taxon>Bacilli</taxon>
        <taxon>Bacillales</taxon>
        <taxon>Paenibacillaceae</taxon>
        <taxon>Fontibacillus</taxon>
    </lineage>
</organism>
<accession>A0A7W3SWU6</accession>
<evidence type="ECO:0000313" key="2">
    <source>
        <dbReference type="Proteomes" id="UP000567067"/>
    </source>
</evidence>
<dbReference type="EMBL" id="JACJIP010000034">
    <property type="protein sequence ID" value="MBA9087699.1"/>
    <property type="molecule type" value="Genomic_DNA"/>
</dbReference>
<gene>
    <name evidence="1" type="ORF">FHR92_004184</name>
</gene>